<dbReference type="PRINTS" id="PR00081">
    <property type="entry name" value="GDHRDH"/>
</dbReference>
<dbReference type="InterPro" id="IPR002347">
    <property type="entry name" value="SDR_fam"/>
</dbReference>
<dbReference type="Pfam" id="PF13561">
    <property type="entry name" value="adh_short_C2"/>
    <property type="match status" value="1"/>
</dbReference>
<comment type="caution">
    <text evidence="2">The sequence shown here is derived from an EMBL/GenBank/DDBJ whole genome shotgun (WGS) entry which is preliminary data.</text>
</comment>
<dbReference type="NCBIfam" id="NF005559">
    <property type="entry name" value="PRK07231.1"/>
    <property type="match status" value="1"/>
</dbReference>
<dbReference type="PRINTS" id="PR00080">
    <property type="entry name" value="SDRFAMILY"/>
</dbReference>
<dbReference type="Gene3D" id="3.40.50.720">
    <property type="entry name" value="NAD(P)-binding Rossmann-like Domain"/>
    <property type="match status" value="1"/>
</dbReference>
<dbReference type="CDD" id="cd05233">
    <property type="entry name" value="SDR_c"/>
    <property type="match status" value="1"/>
</dbReference>
<dbReference type="InterPro" id="IPR036291">
    <property type="entry name" value="NAD(P)-bd_dom_sf"/>
</dbReference>
<dbReference type="InterPro" id="IPR050259">
    <property type="entry name" value="SDR"/>
</dbReference>
<proteinExistence type="inferred from homology"/>
<gene>
    <name evidence="2" type="ORF">PQJ61_13000</name>
</gene>
<comment type="similarity">
    <text evidence="1">Belongs to the short-chain dehydrogenases/reductases (SDR) family.</text>
</comment>
<dbReference type="EMBL" id="JAQQAL010000030">
    <property type="protein sequence ID" value="MDC7227676.1"/>
    <property type="molecule type" value="Genomic_DNA"/>
</dbReference>
<dbReference type="PANTHER" id="PTHR42879">
    <property type="entry name" value="3-OXOACYL-(ACYL-CARRIER-PROTEIN) REDUCTASE"/>
    <property type="match status" value="1"/>
</dbReference>
<evidence type="ECO:0000313" key="3">
    <source>
        <dbReference type="Proteomes" id="UP001221217"/>
    </source>
</evidence>
<dbReference type="PROSITE" id="PS00061">
    <property type="entry name" value="ADH_SHORT"/>
    <property type="match status" value="1"/>
</dbReference>
<dbReference type="AlphaFoldDB" id="A0AAJ1IKA2"/>
<dbReference type="FunFam" id="3.40.50.720:FF:000084">
    <property type="entry name" value="Short-chain dehydrogenase reductase"/>
    <property type="match status" value="1"/>
</dbReference>
<reference evidence="2 3" key="1">
    <citation type="submission" date="2022-12" db="EMBL/GenBank/DDBJ databases">
        <title>Metagenome assembled genome from gulf of manar.</title>
        <authorList>
            <person name="Kohli P."/>
            <person name="Pk S."/>
            <person name="Venkata Ramana C."/>
            <person name="Sasikala C."/>
        </authorList>
    </citation>
    <scope>NUCLEOTIDE SEQUENCE [LARGE SCALE GENOMIC DNA]</scope>
    <source>
        <strain evidence="2">JB008</strain>
    </source>
</reference>
<dbReference type="SUPFAM" id="SSF51735">
    <property type="entry name" value="NAD(P)-binding Rossmann-fold domains"/>
    <property type="match status" value="1"/>
</dbReference>
<dbReference type="PANTHER" id="PTHR42879:SF2">
    <property type="entry name" value="3-OXOACYL-[ACYL-CARRIER-PROTEIN] REDUCTASE FABG"/>
    <property type="match status" value="1"/>
</dbReference>
<protein>
    <submittedName>
        <fullName evidence="2">SDR family NAD(P)-dependent oxidoreductase</fullName>
    </submittedName>
</protein>
<dbReference type="Proteomes" id="UP001221217">
    <property type="component" value="Unassembled WGS sequence"/>
</dbReference>
<evidence type="ECO:0000313" key="2">
    <source>
        <dbReference type="EMBL" id="MDC7227676.1"/>
    </source>
</evidence>
<dbReference type="GO" id="GO:0032787">
    <property type="term" value="P:monocarboxylic acid metabolic process"/>
    <property type="evidence" value="ECO:0007669"/>
    <property type="project" value="UniProtKB-ARBA"/>
</dbReference>
<sequence length="256" mass="27216">MKRLEDRVAVVTGSAQGMGLAIAKALGDEGAKIVITDVNKEQIDLTLSELKEAGYTAAGYRMDVTNKDDVNAVFKSVNSDMGSVDILVNNAGGSLHTPHILEEIEEKHWDLVVDVNLKGAFFCCQAAIPYMAAQGKGAIVNISALAAHYRASLAGVQYTAAKAGVEGLTRQLAYDWGEKGIRVTGVAPTVTMTGARMQGLWDGKGDEEQKKVLSNIPLRRLSTPSEIASAVVFLASDEASYISGVNLDVSGGRFLR</sequence>
<dbReference type="InterPro" id="IPR020904">
    <property type="entry name" value="Sc_DH/Rdtase_CS"/>
</dbReference>
<evidence type="ECO:0000256" key="1">
    <source>
        <dbReference type="ARBA" id="ARBA00006484"/>
    </source>
</evidence>
<organism evidence="2 3">
    <name type="scientific">Candidatus Thalassospirochaeta sargassi</name>
    <dbReference type="NCBI Taxonomy" id="3119039"/>
    <lineage>
        <taxon>Bacteria</taxon>
        <taxon>Pseudomonadati</taxon>
        <taxon>Spirochaetota</taxon>
        <taxon>Spirochaetia</taxon>
        <taxon>Spirochaetales</taxon>
        <taxon>Spirochaetaceae</taxon>
        <taxon>Candidatus Thalassospirochaeta</taxon>
    </lineage>
</organism>
<name>A0AAJ1IKA2_9SPIO</name>
<accession>A0AAJ1IKA2</accession>